<evidence type="ECO:0000313" key="3">
    <source>
        <dbReference type="Proteomes" id="UP000887116"/>
    </source>
</evidence>
<evidence type="ECO:0000313" key="2">
    <source>
        <dbReference type="EMBL" id="GFQ81507.1"/>
    </source>
</evidence>
<accession>A0A8X6FJN5</accession>
<keyword evidence="3" id="KW-1185">Reference proteome</keyword>
<dbReference type="AlphaFoldDB" id="A0A8X6FJN5"/>
<name>A0A8X6FJN5_TRICU</name>
<proteinExistence type="predicted"/>
<protein>
    <submittedName>
        <fullName evidence="2">Uncharacterized protein</fullName>
    </submittedName>
</protein>
<sequence length="92" mass="10694">MENTPHKLKPFKVKKLGRRTYSSIYNSLENAVYSRALYNANFNPQHQLPPHDAKRPVARKQNEAKKRNKFPLKLKRSSATTVNVLFNCLLNN</sequence>
<evidence type="ECO:0000256" key="1">
    <source>
        <dbReference type="SAM" id="MobiDB-lite"/>
    </source>
</evidence>
<feature type="region of interest" description="Disordered" evidence="1">
    <location>
        <begin position="45"/>
        <end position="68"/>
    </location>
</feature>
<reference evidence="2" key="1">
    <citation type="submission" date="2020-07" db="EMBL/GenBank/DDBJ databases">
        <title>Multicomponent nature underlies the extraordinary mechanical properties of spider dragline silk.</title>
        <authorList>
            <person name="Kono N."/>
            <person name="Nakamura H."/>
            <person name="Mori M."/>
            <person name="Yoshida Y."/>
            <person name="Ohtoshi R."/>
            <person name="Malay A.D."/>
            <person name="Moran D.A.P."/>
            <person name="Tomita M."/>
            <person name="Numata K."/>
            <person name="Arakawa K."/>
        </authorList>
    </citation>
    <scope>NUCLEOTIDE SEQUENCE</scope>
</reference>
<feature type="compositionally biased region" description="Basic and acidic residues" evidence="1">
    <location>
        <begin position="49"/>
        <end position="65"/>
    </location>
</feature>
<dbReference type="EMBL" id="BMAO01032340">
    <property type="protein sequence ID" value="GFQ81507.1"/>
    <property type="molecule type" value="Genomic_DNA"/>
</dbReference>
<gene>
    <name evidence="2" type="ORF">TNCT_560211</name>
</gene>
<dbReference type="Proteomes" id="UP000887116">
    <property type="component" value="Unassembled WGS sequence"/>
</dbReference>
<comment type="caution">
    <text evidence="2">The sequence shown here is derived from an EMBL/GenBank/DDBJ whole genome shotgun (WGS) entry which is preliminary data.</text>
</comment>
<organism evidence="2 3">
    <name type="scientific">Trichonephila clavata</name>
    <name type="common">Joro spider</name>
    <name type="synonym">Nephila clavata</name>
    <dbReference type="NCBI Taxonomy" id="2740835"/>
    <lineage>
        <taxon>Eukaryota</taxon>
        <taxon>Metazoa</taxon>
        <taxon>Ecdysozoa</taxon>
        <taxon>Arthropoda</taxon>
        <taxon>Chelicerata</taxon>
        <taxon>Arachnida</taxon>
        <taxon>Araneae</taxon>
        <taxon>Araneomorphae</taxon>
        <taxon>Entelegynae</taxon>
        <taxon>Araneoidea</taxon>
        <taxon>Nephilidae</taxon>
        <taxon>Trichonephila</taxon>
    </lineage>
</organism>